<reference evidence="4" key="1">
    <citation type="submission" date="2025-08" db="UniProtKB">
        <authorList>
            <consortium name="Ensembl"/>
        </authorList>
    </citation>
    <scope>IDENTIFICATION</scope>
</reference>
<dbReference type="GO" id="GO:0005634">
    <property type="term" value="C:nucleus"/>
    <property type="evidence" value="ECO:0007669"/>
    <property type="project" value="TreeGrafter"/>
</dbReference>
<keyword evidence="3" id="KW-0969">Cilium</keyword>
<dbReference type="Pfam" id="PF03148">
    <property type="entry name" value="Tektin"/>
    <property type="match status" value="1"/>
</dbReference>
<dbReference type="GO" id="GO:0060294">
    <property type="term" value="P:cilium movement involved in cell motility"/>
    <property type="evidence" value="ECO:0007669"/>
    <property type="project" value="UniProtKB-UniRule"/>
</dbReference>
<dbReference type="Ensembl" id="ENSCPGT00000016245.1">
    <property type="protein sequence ID" value="ENSCPGP00000014820.1"/>
    <property type="gene ID" value="ENSCPGG00000010459.1"/>
</dbReference>
<organism evidence="4 5">
    <name type="scientific">Calidris pygmaea</name>
    <name type="common">Spoon-billed sandpiper</name>
    <dbReference type="NCBI Taxonomy" id="425635"/>
    <lineage>
        <taxon>Eukaryota</taxon>
        <taxon>Metazoa</taxon>
        <taxon>Chordata</taxon>
        <taxon>Craniata</taxon>
        <taxon>Vertebrata</taxon>
        <taxon>Euteleostomi</taxon>
        <taxon>Archelosauria</taxon>
        <taxon>Archosauria</taxon>
        <taxon>Dinosauria</taxon>
        <taxon>Saurischia</taxon>
        <taxon>Theropoda</taxon>
        <taxon>Coelurosauria</taxon>
        <taxon>Aves</taxon>
        <taxon>Neognathae</taxon>
        <taxon>Neoaves</taxon>
        <taxon>Charadriiformes</taxon>
        <taxon>Scolopacidae</taxon>
        <taxon>Calidris</taxon>
    </lineage>
</organism>
<keyword evidence="2" id="KW-0963">Cytoplasm</keyword>
<keyword evidence="5" id="KW-1185">Reference proteome</keyword>
<comment type="subcellular location">
    <subcellularLocation>
        <location evidence="3">Cytoplasm</location>
        <location evidence="3">Cytoskeleton</location>
        <location evidence="3">Cilium axoneme</location>
    </subcellularLocation>
</comment>
<sequence length="119" mass="13240">MLLSAWSLCPSTSTSLGPFPFPPPGSRWCLSLSILKWKILCPRGPPAILVNEVHDINETVQTLQQQLRDSEVTLQMLVHAKSVLEHDLAVKANSLFIDQEKCMGMRKTFPSTTRLLGPV</sequence>
<comment type="similarity">
    <text evidence="1 3">Belongs to the tektin family.</text>
</comment>
<keyword evidence="3" id="KW-0966">Cell projection</keyword>
<dbReference type="Proteomes" id="UP000694419">
    <property type="component" value="Unplaced"/>
</dbReference>
<reference evidence="4" key="2">
    <citation type="submission" date="2025-09" db="UniProtKB">
        <authorList>
            <consortium name="Ensembl"/>
        </authorList>
    </citation>
    <scope>IDENTIFICATION</scope>
</reference>
<keyword evidence="3" id="KW-0282">Flagellum</keyword>
<evidence type="ECO:0000313" key="5">
    <source>
        <dbReference type="Proteomes" id="UP000694419"/>
    </source>
</evidence>
<evidence type="ECO:0000256" key="2">
    <source>
        <dbReference type="ARBA" id="ARBA00022490"/>
    </source>
</evidence>
<name>A0A8C3PN46_9CHAR</name>
<evidence type="ECO:0000256" key="1">
    <source>
        <dbReference type="ARBA" id="ARBA00007209"/>
    </source>
</evidence>
<evidence type="ECO:0000256" key="3">
    <source>
        <dbReference type="RuleBase" id="RU367040"/>
    </source>
</evidence>
<proteinExistence type="inferred from homology"/>
<dbReference type="GO" id="GO:0015630">
    <property type="term" value="C:microtubule cytoskeleton"/>
    <property type="evidence" value="ECO:0007669"/>
    <property type="project" value="UniProtKB-UniRule"/>
</dbReference>
<dbReference type="PANTHER" id="PTHR19960">
    <property type="entry name" value="TEKTIN"/>
    <property type="match status" value="1"/>
</dbReference>
<evidence type="ECO:0000313" key="4">
    <source>
        <dbReference type="Ensembl" id="ENSCPGP00000014820.1"/>
    </source>
</evidence>
<dbReference type="InterPro" id="IPR000435">
    <property type="entry name" value="Tektins"/>
</dbReference>
<dbReference type="InterPro" id="IPR048256">
    <property type="entry name" value="Tektin-like"/>
</dbReference>
<dbReference type="PANTHER" id="PTHR19960:SF11">
    <property type="entry name" value="TEKTIN"/>
    <property type="match status" value="1"/>
</dbReference>
<dbReference type="GO" id="GO:0060271">
    <property type="term" value="P:cilium assembly"/>
    <property type="evidence" value="ECO:0007669"/>
    <property type="project" value="UniProtKB-UniRule"/>
</dbReference>
<dbReference type="GO" id="GO:0005930">
    <property type="term" value="C:axoneme"/>
    <property type="evidence" value="ECO:0007669"/>
    <property type="project" value="UniProtKB-SubCell"/>
</dbReference>
<protein>
    <recommendedName>
        <fullName evidence="3">Tektin</fullName>
    </recommendedName>
</protein>
<dbReference type="GO" id="GO:0036126">
    <property type="term" value="C:sperm flagellum"/>
    <property type="evidence" value="ECO:0007669"/>
    <property type="project" value="TreeGrafter"/>
</dbReference>
<accession>A0A8C3PN46</accession>
<dbReference type="AlphaFoldDB" id="A0A8C3PN46"/>